<dbReference type="PANTHER" id="PTHR42643:SF30">
    <property type="entry name" value="IONOTROPIC RECEPTOR 40A-RELATED"/>
    <property type="match status" value="1"/>
</dbReference>
<evidence type="ECO:0000256" key="5">
    <source>
        <dbReference type="ARBA" id="ARBA00022989"/>
    </source>
</evidence>
<keyword evidence="6 9" id="KW-0472">Membrane</keyword>
<feature type="chain" id="PRO_5004580421" description="Ionotropic glutamate receptor C-terminal domain-containing protein" evidence="10">
    <location>
        <begin position="19"/>
        <end position="596"/>
    </location>
</feature>
<dbReference type="Pfam" id="PF00060">
    <property type="entry name" value="Lig_chan"/>
    <property type="match status" value="1"/>
</dbReference>
<accession>T1JL44</accession>
<sequence length="596" mass="69008">MMVVRYAAVVFCISAVICVKDTGFTNQRKKNLVEKFSASILKSLKWTQIVVLTDNQDFVYLAKHLSQHLITARVAHVNKFNLNELNNFGSVLIISKSNTAIRIVKKGLKLNNCPSNWLLILDKKFENFGIFFIPHDIALYLLDFEHFHELWFILRLYSDNGNVIKAQKNGFWNPKNGDLLCSRLPVALPSYIEMPVRLTTIAFKPFFSHQQTQGKNTIEGLHGEILKTIQGVISFNVSISIPEDKLFGNIINKSYVTGMESDMGISLTKIKDRLAFISYSPDITRVRAKLLYHHKLGAQERFFFYLEPFSRVSWICIMAFTILFAVLLTFVSFIKNKVLRRPKMAIRNVQIIYYYLRSALQILLQTGKSIPVQVYGISGRICLLVFHIFCIVMFINYCSSLTSILAVTRLKLPFKSFYDFLYNSKYDLATLKDSSIVQVFKDSKLDLYIRGYKKFSSNPEKLLVKSNKDGKDLVYNQKIAYLMEEVTLLIVVGNNCSFRFMDEVIMEADFSFTYNKQFAYKQLFNRYIQLLLQNGVNYKLYNDRNPEDHNAYCDRLKREISAIEIPDVLGLFFTLFLGVIIALIVFVLEILYRILF</sequence>
<dbReference type="OMA" id="MLVLCYD"/>
<evidence type="ECO:0000256" key="10">
    <source>
        <dbReference type="SAM" id="SignalP"/>
    </source>
</evidence>
<evidence type="ECO:0000259" key="11">
    <source>
        <dbReference type="Pfam" id="PF00060"/>
    </source>
</evidence>
<evidence type="ECO:0000256" key="7">
    <source>
        <dbReference type="ARBA" id="ARBA00023170"/>
    </source>
</evidence>
<dbReference type="GO" id="GO:0015276">
    <property type="term" value="F:ligand-gated monoatomic ion channel activity"/>
    <property type="evidence" value="ECO:0007669"/>
    <property type="project" value="InterPro"/>
</dbReference>
<keyword evidence="8" id="KW-0325">Glycoprotein</keyword>
<comment type="subcellular location">
    <subcellularLocation>
        <location evidence="1">Cell membrane</location>
        <topology evidence="1">Multi-pass membrane protein</topology>
    </subcellularLocation>
</comment>
<dbReference type="EMBL" id="JH432011">
    <property type="status" value="NOT_ANNOTATED_CDS"/>
    <property type="molecule type" value="Genomic_DNA"/>
</dbReference>
<feature type="transmembrane region" description="Helical" evidence="9">
    <location>
        <begin position="568"/>
        <end position="595"/>
    </location>
</feature>
<dbReference type="STRING" id="126957.T1JL44"/>
<reference evidence="12" key="2">
    <citation type="submission" date="2015-02" db="UniProtKB">
        <authorList>
            <consortium name="EnsemblMetazoa"/>
        </authorList>
    </citation>
    <scope>IDENTIFICATION</scope>
</reference>
<evidence type="ECO:0000256" key="3">
    <source>
        <dbReference type="ARBA" id="ARBA00022475"/>
    </source>
</evidence>
<evidence type="ECO:0000256" key="6">
    <source>
        <dbReference type="ARBA" id="ARBA00023136"/>
    </source>
</evidence>
<feature type="transmembrane region" description="Helical" evidence="9">
    <location>
        <begin position="384"/>
        <end position="407"/>
    </location>
</feature>
<organism evidence="12 13">
    <name type="scientific">Strigamia maritima</name>
    <name type="common">European centipede</name>
    <name type="synonym">Geophilus maritimus</name>
    <dbReference type="NCBI Taxonomy" id="126957"/>
    <lineage>
        <taxon>Eukaryota</taxon>
        <taxon>Metazoa</taxon>
        <taxon>Ecdysozoa</taxon>
        <taxon>Arthropoda</taxon>
        <taxon>Myriapoda</taxon>
        <taxon>Chilopoda</taxon>
        <taxon>Pleurostigmophora</taxon>
        <taxon>Geophilomorpha</taxon>
        <taxon>Linotaeniidae</taxon>
        <taxon>Strigamia</taxon>
    </lineage>
</organism>
<keyword evidence="5 9" id="KW-1133">Transmembrane helix</keyword>
<dbReference type="HOGENOM" id="CLU_439635_0_0_1"/>
<feature type="transmembrane region" description="Helical" evidence="9">
    <location>
        <begin position="312"/>
        <end position="333"/>
    </location>
</feature>
<dbReference type="PANTHER" id="PTHR42643">
    <property type="entry name" value="IONOTROPIC RECEPTOR 20A-RELATED"/>
    <property type="match status" value="1"/>
</dbReference>
<evidence type="ECO:0000256" key="8">
    <source>
        <dbReference type="ARBA" id="ARBA00023180"/>
    </source>
</evidence>
<dbReference type="EnsemblMetazoa" id="SMAR014574-RA">
    <property type="protein sequence ID" value="SMAR014574-PA"/>
    <property type="gene ID" value="SMAR014574"/>
</dbReference>
<dbReference type="InterPro" id="IPR052192">
    <property type="entry name" value="Insect_Ionotropic_Sensory_Rcpt"/>
</dbReference>
<keyword evidence="13" id="KW-1185">Reference proteome</keyword>
<feature type="signal peptide" evidence="10">
    <location>
        <begin position="1"/>
        <end position="18"/>
    </location>
</feature>
<dbReference type="Gene3D" id="3.40.190.10">
    <property type="entry name" value="Periplasmic binding protein-like II"/>
    <property type="match status" value="2"/>
</dbReference>
<evidence type="ECO:0000313" key="13">
    <source>
        <dbReference type="Proteomes" id="UP000014500"/>
    </source>
</evidence>
<dbReference type="Proteomes" id="UP000014500">
    <property type="component" value="Unassembled WGS sequence"/>
</dbReference>
<dbReference type="SUPFAM" id="SSF53850">
    <property type="entry name" value="Periplasmic binding protein-like II"/>
    <property type="match status" value="1"/>
</dbReference>
<evidence type="ECO:0000313" key="12">
    <source>
        <dbReference type="EnsemblMetazoa" id="SMAR014574-PA"/>
    </source>
</evidence>
<evidence type="ECO:0000256" key="9">
    <source>
        <dbReference type="SAM" id="Phobius"/>
    </source>
</evidence>
<comment type="similarity">
    <text evidence="2">Belongs to the glutamate-gated ion channel (TC 1.A.10.1) family.</text>
</comment>
<keyword evidence="10" id="KW-0732">Signal</keyword>
<protein>
    <recommendedName>
        <fullName evidence="11">Ionotropic glutamate receptor C-terminal domain-containing protein</fullName>
    </recommendedName>
</protein>
<name>T1JL44_STRMM</name>
<dbReference type="GO" id="GO:0005886">
    <property type="term" value="C:plasma membrane"/>
    <property type="evidence" value="ECO:0007669"/>
    <property type="project" value="UniProtKB-SubCell"/>
</dbReference>
<keyword evidence="4 9" id="KW-0812">Transmembrane</keyword>
<evidence type="ECO:0000256" key="2">
    <source>
        <dbReference type="ARBA" id="ARBA00008685"/>
    </source>
</evidence>
<evidence type="ECO:0000256" key="4">
    <source>
        <dbReference type="ARBA" id="ARBA00022692"/>
    </source>
</evidence>
<dbReference type="eggNOG" id="KOG1052">
    <property type="taxonomic scope" value="Eukaryota"/>
</dbReference>
<dbReference type="GO" id="GO:0050906">
    <property type="term" value="P:detection of stimulus involved in sensory perception"/>
    <property type="evidence" value="ECO:0007669"/>
    <property type="project" value="UniProtKB-ARBA"/>
</dbReference>
<dbReference type="PhylomeDB" id="T1JL44"/>
<keyword evidence="7" id="KW-0675">Receptor</keyword>
<dbReference type="AlphaFoldDB" id="T1JL44"/>
<evidence type="ECO:0000256" key="1">
    <source>
        <dbReference type="ARBA" id="ARBA00004651"/>
    </source>
</evidence>
<proteinExistence type="inferred from homology"/>
<dbReference type="InterPro" id="IPR001320">
    <property type="entry name" value="Iontro_rcpt_C"/>
</dbReference>
<keyword evidence="3" id="KW-1003">Cell membrane</keyword>
<feature type="domain" description="Ionotropic glutamate receptor C-terminal" evidence="11">
    <location>
        <begin position="313"/>
        <end position="578"/>
    </location>
</feature>
<reference evidence="13" key="1">
    <citation type="submission" date="2011-05" db="EMBL/GenBank/DDBJ databases">
        <authorList>
            <person name="Richards S.R."/>
            <person name="Qu J."/>
            <person name="Jiang H."/>
            <person name="Jhangiani S.N."/>
            <person name="Agravi P."/>
            <person name="Goodspeed R."/>
            <person name="Gross S."/>
            <person name="Mandapat C."/>
            <person name="Jackson L."/>
            <person name="Mathew T."/>
            <person name="Pu L."/>
            <person name="Thornton R."/>
            <person name="Saada N."/>
            <person name="Wilczek-Boney K.B."/>
            <person name="Lee S."/>
            <person name="Kovar C."/>
            <person name="Wu Y."/>
            <person name="Scherer S.E."/>
            <person name="Worley K.C."/>
            <person name="Muzny D.M."/>
            <person name="Gibbs R."/>
        </authorList>
    </citation>
    <scope>NUCLEOTIDE SEQUENCE</scope>
    <source>
        <strain evidence="13">Brora</strain>
    </source>
</reference>